<dbReference type="Proteomes" id="UP000570474">
    <property type="component" value="Unassembled WGS sequence"/>
</dbReference>
<accession>A0A847RSN2</accession>
<reference evidence="1 2" key="1">
    <citation type="submission" date="2020-04" db="EMBL/GenBank/DDBJ databases">
        <authorList>
            <person name="Yin C."/>
        </authorList>
    </citation>
    <scope>NUCLEOTIDE SEQUENCE [LARGE SCALE GENOMIC DNA]</scope>
    <source>
        <strain evidence="1 2">Ae27</strain>
    </source>
</reference>
<protein>
    <submittedName>
        <fullName evidence="1">Uncharacterized protein</fullName>
    </submittedName>
</protein>
<keyword evidence="2" id="KW-1185">Reference proteome</keyword>
<comment type="caution">
    <text evidence="1">The sequence shown here is derived from an EMBL/GenBank/DDBJ whole genome shotgun (WGS) entry which is preliminary data.</text>
</comment>
<dbReference type="RefSeq" id="WP_168869876.1">
    <property type="nucleotide sequence ID" value="NZ_JABAIA010000001.1"/>
</dbReference>
<organism evidence="1 2">
    <name type="scientific">Chitinophaga varians</name>
    <dbReference type="NCBI Taxonomy" id="2202339"/>
    <lineage>
        <taxon>Bacteria</taxon>
        <taxon>Pseudomonadati</taxon>
        <taxon>Bacteroidota</taxon>
        <taxon>Chitinophagia</taxon>
        <taxon>Chitinophagales</taxon>
        <taxon>Chitinophagaceae</taxon>
        <taxon>Chitinophaga</taxon>
    </lineage>
</organism>
<dbReference type="EMBL" id="JABAIA010000001">
    <property type="protein sequence ID" value="NLR63898.1"/>
    <property type="molecule type" value="Genomic_DNA"/>
</dbReference>
<dbReference type="AlphaFoldDB" id="A0A847RSN2"/>
<evidence type="ECO:0000313" key="2">
    <source>
        <dbReference type="Proteomes" id="UP000570474"/>
    </source>
</evidence>
<dbReference type="SUPFAM" id="SSF56399">
    <property type="entry name" value="ADP-ribosylation"/>
    <property type="match status" value="1"/>
</dbReference>
<evidence type="ECO:0000313" key="1">
    <source>
        <dbReference type="EMBL" id="NLR63898.1"/>
    </source>
</evidence>
<gene>
    <name evidence="1" type="ORF">HGH92_06250</name>
</gene>
<name>A0A847RSN2_9BACT</name>
<sequence>MYDVKPNLVIGFHGCEAEVRDMLLHNPDEFKMSRKPFDWLGNGFYFWENNYYRALEWALDKQKRGIIREPAVVGAVLNLGYCCDFMEAQHLRLLSVYFRNMSEKYSALGKPLPENKNLPWQGSGDRVLRYLDCAVIEFMHREIWKGVKAGMMEKQSVLCRAFDSTRGVFTEGAPVFEGAGLFEKTHIQICIRNPNCILGFFKPRKEIDFVSWMEGHQASQMTTDAA</sequence>
<proteinExistence type="predicted"/>